<evidence type="ECO:0000259" key="14">
    <source>
        <dbReference type="Pfam" id="PF01648"/>
    </source>
</evidence>
<evidence type="ECO:0000256" key="8">
    <source>
        <dbReference type="ARBA" id="ARBA00029894"/>
    </source>
</evidence>
<feature type="domain" description="4'-phosphopantetheinyl transferase" evidence="14">
    <location>
        <begin position="109"/>
        <end position="207"/>
    </location>
</feature>
<evidence type="ECO:0000256" key="3">
    <source>
        <dbReference type="ARBA" id="ARBA00008342"/>
    </source>
</evidence>
<evidence type="ECO:0000256" key="4">
    <source>
        <dbReference type="ARBA" id="ARBA00011503"/>
    </source>
</evidence>
<evidence type="ECO:0000256" key="2">
    <source>
        <dbReference type="ARBA" id="ARBA00004993"/>
    </source>
</evidence>
<name>A0A2U1B007_9BACT</name>
<comment type="function">
    <text evidence="1">Involved in the biosynthesis of the siderophore enterobactin (enterochelin), which is a macrocyclic trimeric lactone of N-(2,3-dihydroxybenzoyl)-serine. The serine trilactone serves as a scaffolding for the three catechol functionalities that provide hexadentate coordination for the tightly ligated iron(2+) atoms. Plays an essential role in the assembly of the enterobactin by catalyzing the transfer of the 4'-phosphopantetheine (Ppant) moiety from coenzyme A to the apo-domains of both EntB (ArCP domain) and EntF (PCP domain) to yield their holo-forms which make them competent for the activation of 2,3-dihydroxybenzoate (DHB) and L-serine, respectively.</text>
</comment>
<comment type="similarity">
    <text evidence="3">Belongs to the P-Pant transferase superfamily. EntD family.</text>
</comment>
<organism evidence="16 17">
    <name type="scientific">Pontibacter virosus</name>
    <dbReference type="NCBI Taxonomy" id="1765052"/>
    <lineage>
        <taxon>Bacteria</taxon>
        <taxon>Pseudomonadati</taxon>
        <taxon>Bacteroidota</taxon>
        <taxon>Cytophagia</taxon>
        <taxon>Cytophagales</taxon>
        <taxon>Hymenobacteraceae</taxon>
        <taxon>Pontibacter</taxon>
    </lineage>
</organism>
<keyword evidence="17" id="KW-1185">Reference proteome</keyword>
<dbReference type="EMBL" id="QEKI01000004">
    <property type="protein sequence ID" value="PVY41921.1"/>
    <property type="molecule type" value="Genomic_DNA"/>
</dbReference>
<evidence type="ECO:0000256" key="5">
    <source>
        <dbReference type="ARBA" id="ARBA00019087"/>
    </source>
</evidence>
<evidence type="ECO:0000256" key="13">
    <source>
        <dbReference type="PIRSR" id="PIRSR603542-2"/>
    </source>
</evidence>
<keyword evidence="13" id="KW-0479">Metal-binding</keyword>
<keyword evidence="13" id="KW-0460">Magnesium</keyword>
<feature type="binding site" evidence="12">
    <location>
        <position position="151"/>
    </location>
    <ligand>
        <name>CoA</name>
        <dbReference type="ChEBI" id="CHEBI:57287"/>
    </ligand>
</feature>
<dbReference type="AlphaFoldDB" id="A0A2U1B007"/>
<comment type="subunit">
    <text evidence="4">EntB, EntD, EntE, and EntF form a multienzyme complex called enterobactin synthase.</text>
</comment>
<evidence type="ECO:0000256" key="9">
    <source>
        <dbReference type="ARBA" id="ARBA00031996"/>
    </source>
</evidence>
<accession>A0A2U1B007</accession>
<dbReference type="InterPro" id="IPR041354">
    <property type="entry name" value="4PPT_N"/>
</dbReference>
<feature type="binding site" evidence="13">
    <location>
        <position position="114"/>
    </location>
    <ligand>
        <name>Mg(2+)</name>
        <dbReference type="ChEBI" id="CHEBI:18420"/>
    </ligand>
</feature>
<sequence>MPLLQTRELDPHTLLGVWLLDEAPDALRSLLPAHINPDESLQLAHPRRQREWLASRALAYLLLQRFTNEPLPLLRDATGKPVFASAPFQLSITHSPRMAAVILSEKYDVGIDLELVSAKALRVADKFLTDQEKAFTADDEQQTCLYWSAKETLYKMYSQKRLIFKENLLVEPSQSPENNLLQGHVITDNFSKLYQIHHEVLHNHVLTYSVDR</sequence>
<keyword evidence="7" id="KW-0259">Enterobactin biosynthesis</keyword>
<dbReference type="GO" id="GO:0009239">
    <property type="term" value="P:enterobactin biosynthetic process"/>
    <property type="evidence" value="ECO:0007669"/>
    <property type="project" value="UniProtKB-KW"/>
</dbReference>
<dbReference type="Gene3D" id="3.90.470.20">
    <property type="entry name" value="4'-phosphopantetheinyl transferase domain"/>
    <property type="match status" value="1"/>
</dbReference>
<evidence type="ECO:0000259" key="15">
    <source>
        <dbReference type="Pfam" id="PF17837"/>
    </source>
</evidence>
<evidence type="ECO:0000256" key="10">
    <source>
        <dbReference type="ARBA" id="ARBA00049176"/>
    </source>
</evidence>
<protein>
    <recommendedName>
        <fullName evidence="5">Enterobactin synthase component D</fullName>
    </recommendedName>
    <alternativeName>
        <fullName evidence="8">4'-phosphopantetheinyl transferase EntD</fullName>
    </alternativeName>
    <alternativeName>
        <fullName evidence="9">Enterochelin synthase D</fullName>
    </alternativeName>
</protein>
<comment type="catalytic activity">
    <reaction evidence="11">
        <text>apo-[peptidyl-carrier protein] + CoA = holo-[peptidyl-carrier protein] + adenosine 3',5'-bisphosphate + H(+)</text>
        <dbReference type="Rhea" id="RHEA:46228"/>
        <dbReference type="Rhea" id="RHEA-COMP:11479"/>
        <dbReference type="Rhea" id="RHEA-COMP:11480"/>
        <dbReference type="ChEBI" id="CHEBI:15378"/>
        <dbReference type="ChEBI" id="CHEBI:29999"/>
        <dbReference type="ChEBI" id="CHEBI:57287"/>
        <dbReference type="ChEBI" id="CHEBI:58343"/>
        <dbReference type="ChEBI" id="CHEBI:64479"/>
    </reaction>
</comment>
<dbReference type="GO" id="GO:0008897">
    <property type="term" value="F:holo-[acyl-carrier-protein] synthase activity"/>
    <property type="evidence" value="ECO:0007669"/>
    <property type="project" value="InterPro"/>
</dbReference>
<dbReference type="InterPro" id="IPR003542">
    <property type="entry name" value="Enbac_synth_compD-like"/>
</dbReference>
<feature type="binding site" evidence="12">
    <location>
        <position position="112"/>
    </location>
    <ligand>
        <name>CoA</name>
        <dbReference type="ChEBI" id="CHEBI:57287"/>
    </ligand>
</feature>
<gene>
    <name evidence="16" type="ORF">C8E01_104293</name>
</gene>
<dbReference type="RefSeq" id="WP_116542957.1">
    <property type="nucleotide sequence ID" value="NZ_QEKI01000004.1"/>
</dbReference>
<keyword evidence="6 16" id="KW-0808">Transferase</keyword>
<comment type="caution">
    <text evidence="16">The sequence shown here is derived from an EMBL/GenBank/DDBJ whole genome shotgun (WGS) entry which is preliminary data.</text>
</comment>
<evidence type="ECO:0000256" key="11">
    <source>
        <dbReference type="ARBA" id="ARBA00049191"/>
    </source>
</evidence>
<dbReference type="Pfam" id="PF01648">
    <property type="entry name" value="ACPS"/>
    <property type="match status" value="1"/>
</dbReference>
<feature type="binding site" evidence="12">
    <location>
        <position position="155"/>
    </location>
    <ligand>
        <name>CoA</name>
        <dbReference type="ChEBI" id="CHEBI:57287"/>
    </ligand>
</feature>
<feature type="binding site" evidence="12">
    <location>
        <position position="56"/>
    </location>
    <ligand>
        <name>CoA</name>
        <dbReference type="ChEBI" id="CHEBI:57287"/>
    </ligand>
</feature>
<dbReference type="SUPFAM" id="SSF56214">
    <property type="entry name" value="4'-phosphopantetheinyl transferase"/>
    <property type="match status" value="2"/>
</dbReference>
<evidence type="ECO:0000256" key="7">
    <source>
        <dbReference type="ARBA" id="ARBA00023191"/>
    </source>
</evidence>
<evidence type="ECO:0000313" key="16">
    <source>
        <dbReference type="EMBL" id="PVY41921.1"/>
    </source>
</evidence>
<comment type="cofactor">
    <cofactor evidence="13">
        <name>Mg(2+)</name>
        <dbReference type="ChEBI" id="CHEBI:18420"/>
    </cofactor>
</comment>
<dbReference type="InterPro" id="IPR037143">
    <property type="entry name" value="4-PPantetheinyl_Trfase_dom_sf"/>
</dbReference>
<comment type="catalytic activity">
    <reaction evidence="10">
        <text>apo-[aryl-carrier protein] + CoA = holo-[aryl-carrier protein] + adenosine 3',5'-bisphosphate + H(+)</text>
        <dbReference type="Rhea" id="RHEA:48404"/>
        <dbReference type="Rhea" id="RHEA-COMP:15903"/>
        <dbReference type="Rhea" id="RHEA-COMP:17557"/>
        <dbReference type="ChEBI" id="CHEBI:15378"/>
        <dbReference type="ChEBI" id="CHEBI:29999"/>
        <dbReference type="ChEBI" id="CHEBI:57287"/>
        <dbReference type="ChEBI" id="CHEBI:58343"/>
        <dbReference type="ChEBI" id="CHEBI:64479"/>
    </reaction>
</comment>
<dbReference type="GO" id="GO:0005886">
    <property type="term" value="C:plasma membrane"/>
    <property type="evidence" value="ECO:0007669"/>
    <property type="project" value="TreeGrafter"/>
</dbReference>
<evidence type="ECO:0000313" key="17">
    <source>
        <dbReference type="Proteomes" id="UP000245466"/>
    </source>
</evidence>
<evidence type="ECO:0000256" key="12">
    <source>
        <dbReference type="PIRSR" id="PIRSR603542-1"/>
    </source>
</evidence>
<dbReference type="OrthoDB" id="1190494at2"/>
<feature type="binding site" evidence="12">
    <location>
        <position position="48"/>
    </location>
    <ligand>
        <name>CoA</name>
        <dbReference type="ChEBI" id="CHEBI:57287"/>
    </ligand>
</feature>
<evidence type="ECO:0000256" key="1">
    <source>
        <dbReference type="ARBA" id="ARBA00003937"/>
    </source>
</evidence>
<dbReference type="InterPro" id="IPR008278">
    <property type="entry name" value="4-PPantetheinyl_Trfase_dom"/>
</dbReference>
<feature type="binding site" evidence="13">
    <location>
        <position position="112"/>
    </location>
    <ligand>
        <name>Mg(2+)</name>
        <dbReference type="ChEBI" id="CHEBI:18420"/>
    </ligand>
</feature>
<feature type="binding site" evidence="12">
    <location>
        <position position="162"/>
    </location>
    <ligand>
        <name>CoA</name>
        <dbReference type="ChEBI" id="CHEBI:57287"/>
    </ligand>
</feature>
<proteinExistence type="inferred from homology"/>
<dbReference type="Pfam" id="PF17837">
    <property type="entry name" value="4PPT_N"/>
    <property type="match status" value="1"/>
</dbReference>
<evidence type="ECO:0000256" key="6">
    <source>
        <dbReference type="ARBA" id="ARBA00022679"/>
    </source>
</evidence>
<feature type="domain" description="4'-phosphopantetheinyl transferase N-terminal" evidence="15">
    <location>
        <begin position="39"/>
        <end position="103"/>
    </location>
</feature>
<dbReference type="PANTHER" id="PTHR38096">
    <property type="entry name" value="ENTEROBACTIN SYNTHASE COMPONENT D"/>
    <property type="match status" value="1"/>
</dbReference>
<dbReference type="GO" id="GO:0000287">
    <property type="term" value="F:magnesium ion binding"/>
    <property type="evidence" value="ECO:0007669"/>
    <property type="project" value="InterPro"/>
</dbReference>
<comment type="pathway">
    <text evidence="2">Siderophore biosynthesis; enterobactin biosynthesis.</text>
</comment>
<reference evidence="16 17" key="1">
    <citation type="submission" date="2018-04" db="EMBL/GenBank/DDBJ databases">
        <title>Genomic Encyclopedia of Type Strains, Phase IV (KMG-IV): sequencing the most valuable type-strain genomes for metagenomic binning, comparative biology and taxonomic classification.</title>
        <authorList>
            <person name="Goeker M."/>
        </authorList>
    </citation>
    <scope>NUCLEOTIDE SEQUENCE [LARGE SCALE GENOMIC DNA]</scope>
    <source>
        <strain evidence="16 17">DSM 100231</strain>
    </source>
</reference>
<dbReference type="PANTHER" id="PTHR38096:SF1">
    <property type="entry name" value="ENTEROBACTIN SYNTHASE COMPONENT D"/>
    <property type="match status" value="1"/>
</dbReference>
<feature type="binding site" evidence="12">
    <location>
        <begin position="93"/>
        <end position="94"/>
    </location>
    <ligand>
        <name>CoA</name>
        <dbReference type="ChEBI" id="CHEBI:57287"/>
    </ligand>
</feature>
<dbReference type="Proteomes" id="UP000245466">
    <property type="component" value="Unassembled WGS sequence"/>
</dbReference>
<dbReference type="GO" id="GO:0009366">
    <property type="term" value="C:enterobactin synthetase complex"/>
    <property type="evidence" value="ECO:0007669"/>
    <property type="project" value="InterPro"/>
</dbReference>